<reference evidence="1 2" key="1">
    <citation type="submission" date="2012-10" db="EMBL/GenBank/DDBJ databases">
        <title>Genome sequencing of Tanticharoenia sakaeratensis NBRC 103193.</title>
        <authorList>
            <person name="Azuma Y."/>
            <person name="Hadano H."/>
            <person name="Hirakawa H."/>
            <person name="Matsushita K."/>
        </authorList>
    </citation>
    <scope>NUCLEOTIDE SEQUENCE [LARGE SCALE GENOMIC DNA]</scope>
    <source>
        <strain evidence="1 2">NBRC 103193</strain>
    </source>
</reference>
<keyword evidence="2" id="KW-1185">Reference proteome</keyword>
<dbReference type="EMBL" id="BALE01000004">
    <property type="protein sequence ID" value="GAN53004.1"/>
    <property type="molecule type" value="Genomic_DNA"/>
</dbReference>
<gene>
    <name evidence="1" type="ORF">Tasa_004_069</name>
</gene>
<dbReference type="AlphaFoldDB" id="A0A0D6MH79"/>
<evidence type="ECO:0000313" key="2">
    <source>
        <dbReference type="Proteomes" id="UP000032679"/>
    </source>
</evidence>
<accession>A0A0D6MH79</accession>
<protein>
    <submittedName>
        <fullName evidence="1">Uncharacterized protein</fullName>
    </submittedName>
</protein>
<evidence type="ECO:0000313" key="1">
    <source>
        <dbReference type="EMBL" id="GAN53004.1"/>
    </source>
</evidence>
<proteinExistence type="predicted"/>
<dbReference type="Proteomes" id="UP000032679">
    <property type="component" value="Unassembled WGS sequence"/>
</dbReference>
<sequence>MIPSLEELASDMANVLEAENTALQNAQLQAAAALLSRKQKAASALHDAVKQGSKNIEECSRPTLRTAAARLSNALKLNETLLTNALAAQQSIVELVLAQNRPDQTRGLYGQSGVYQTRASQDVLRPWSATTA</sequence>
<organism evidence="1 2">
    <name type="scientific">Tanticharoenia sakaeratensis NBRC 103193</name>
    <dbReference type="NCBI Taxonomy" id="1231623"/>
    <lineage>
        <taxon>Bacteria</taxon>
        <taxon>Pseudomonadati</taxon>
        <taxon>Pseudomonadota</taxon>
        <taxon>Alphaproteobacteria</taxon>
        <taxon>Acetobacterales</taxon>
        <taxon>Acetobacteraceae</taxon>
        <taxon>Tanticharoenia</taxon>
    </lineage>
</organism>
<dbReference type="STRING" id="1231623.Tasa_004_069"/>
<name>A0A0D6MH79_9PROT</name>
<comment type="caution">
    <text evidence="1">The sequence shown here is derived from an EMBL/GenBank/DDBJ whole genome shotgun (WGS) entry which is preliminary data.</text>
</comment>